<dbReference type="Pfam" id="PF03309">
    <property type="entry name" value="Pan_kinase"/>
    <property type="match status" value="1"/>
</dbReference>
<dbReference type="CDD" id="cd24015">
    <property type="entry name" value="ASKHA_NBD_PanK-III"/>
    <property type="match status" value="1"/>
</dbReference>
<dbReference type="KEGG" id="osg:BST96_10085"/>
<comment type="cofactor">
    <cofactor evidence="2">
        <name>K(+)</name>
        <dbReference type="ChEBI" id="CHEBI:29103"/>
    </cofactor>
</comment>
<feature type="binding site" evidence="16">
    <location>
        <begin position="6"/>
        <end position="13"/>
    </location>
    <ligand>
        <name>ATP</name>
        <dbReference type="ChEBI" id="CHEBI:30616"/>
    </ligand>
</feature>
<dbReference type="PANTHER" id="PTHR34265:SF1">
    <property type="entry name" value="TYPE III PANTOTHENATE KINASE"/>
    <property type="match status" value="1"/>
</dbReference>
<dbReference type="AlphaFoldDB" id="A0A1X9NBM0"/>
<dbReference type="EMBL" id="CP019343">
    <property type="protein sequence ID" value="ARN74434.1"/>
    <property type="molecule type" value="Genomic_DNA"/>
</dbReference>
<comment type="cofactor">
    <cofactor evidence="16">
        <name>NH4(+)</name>
        <dbReference type="ChEBI" id="CHEBI:28938"/>
    </cofactor>
    <cofactor evidence="16">
        <name>K(+)</name>
        <dbReference type="ChEBI" id="CHEBI:29103"/>
    </cofactor>
    <text evidence="16">A monovalent cation. Ammonium or potassium.</text>
</comment>
<keyword evidence="10 16" id="KW-0418">Kinase</keyword>
<feature type="binding site" evidence="16">
    <location>
        <position position="87"/>
    </location>
    <ligand>
        <name>substrate</name>
    </ligand>
</feature>
<name>A0A1X9NBM0_9GAMM</name>
<evidence type="ECO:0000313" key="18">
    <source>
        <dbReference type="Proteomes" id="UP000193450"/>
    </source>
</evidence>
<evidence type="ECO:0000256" key="10">
    <source>
        <dbReference type="ARBA" id="ARBA00022777"/>
    </source>
</evidence>
<comment type="pathway">
    <text evidence="4 16">Cofactor biosynthesis; coenzyme A biosynthesis; CoA from (R)-pantothenate: step 1/5.</text>
</comment>
<keyword evidence="18" id="KW-1185">Reference proteome</keyword>
<comment type="catalytic activity">
    <reaction evidence="1 16">
        <text>(R)-pantothenate + ATP = (R)-4'-phosphopantothenate + ADP + H(+)</text>
        <dbReference type="Rhea" id="RHEA:16373"/>
        <dbReference type="ChEBI" id="CHEBI:10986"/>
        <dbReference type="ChEBI" id="CHEBI:15378"/>
        <dbReference type="ChEBI" id="CHEBI:29032"/>
        <dbReference type="ChEBI" id="CHEBI:30616"/>
        <dbReference type="ChEBI" id="CHEBI:456216"/>
        <dbReference type="EC" id="2.7.1.33"/>
    </reaction>
</comment>
<comment type="similarity">
    <text evidence="14 16">Belongs to the type III pantothenate kinase family.</text>
</comment>
<evidence type="ECO:0000256" key="1">
    <source>
        <dbReference type="ARBA" id="ARBA00001206"/>
    </source>
</evidence>
<evidence type="ECO:0000256" key="4">
    <source>
        <dbReference type="ARBA" id="ARBA00005225"/>
    </source>
</evidence>
<dbReference type="InterPro" id="IPR004619">
    <property type="entry name" value="Type_III_PanK"/>
</dbReference>
<evidence type="ECO:0000256" key="3">
    <source>
        <dbReference type="ARBA" id="ARBA00004496"/>
    </source>
</evidence>
<reference evidence="17 18" key="1">
    <citation type="submission" date="2016-11" db="EMBL/GenBank/DDBJ databases">
        <title>Trade-off between light-utilization and light-protection in marine flavobacteria.</title>
        <authorList>
            <person name="Kumagai Y."/>
        </authorList>
    </citation>
    <scope>NUCLEOTIDE SEQUENCE [LARGE SCALE GENOMIC DNA]</scope>
    <source>
        <strain evidence="17 18">NBRC 107125</strain>
    </source>
</reference>
<evidence type="ECO:0000313" key="17">
    <source>
        <dbReference type="EMBL" id="ARN74434.1"/>
    </source>
</evidence>
<comment type="subcellular location">
    <subcellularLocation>
        <location evidence="3 16">Cytoplasm</location>
    </subcellularLocation>
</comment>
<keyword evidence="7 16" id="KW-0963">Cytoplasm</keyword>
<dbReference type="EC" id="2.7.1.33" evidence="6 16"/>
<keyword evidence="16" id="KW-0479">Metal-binding</keyword>
<dbReference type="SUPFAM" id="SSF53067">
    <property type="entry name" value="Actin-like ATPase domain"/>
    <property type="match status" value="2"/>
</dbReference>
<dbReference type="GO" id="GO:0005737">
    <property type="term" value="C:cytoplasm"/>
    <property type="evidence" value="ECO:0007669"/>
    <property type="project" value="UniProtKB-SubCell"/>
</dbReference>
<feature type="binding site" evidence="16">
    <location>
        <position position="119"/>
    </location>
    <ligand>
        <name>ATP</name>
        <dbReference type="ChEBI" id="CHEBI:30616"/>
    </ligand>
</feature>
<dbReference type="RefSeq" id="WP_085758581.1">
    <property type="nucleotide sequence ID" value="NZ_CP019343.1"/>
</dbReference>
<dbReference type="Proteomes" id="UP000193450">
    <property type="component" value="Chromosome"/>
</dbReference>
<evidence type="ECO:0000256" key="12">
    <source>
        <dbReference type="ARBA" id="ARBA00022958"/>
    </source>
</evidence>
<dbReference type="GO" id="GO:0046872">
    <property type="term" value="F:metal ion binding"/>
    <property type="evidence" value="ECO:0007669"/>
    <property type="project" value="UniProtKB-KW"/>
</dbReference>
<proteinExistence type="inferred from homology"/>
<dbReference type="GO" id="GO:0004594">
    <property type="term" value="F:pantothenate kinase activity"/>
    <property type="evidence" value="ECO:0007669"/>
    <property type="project" value="UniProtKB-UniRule"/>
</dbReference>
<feature type="binding site" evidence="16">
    <location>
        <position position="172"/>
    </location>
    <ligand>
        <name>substrate</name>
    </ligand>
</feature>
<evidence type="ECO:0000256" key="5">
    <source>
        <dbReference type="ARBA" id="ARBA00011738"/>
    </source>
</evidence>
<dbReference type="STRING" id="716816.BST96_10085"/>
<feature type="binding site" evidence="16">
    <location>
        <position position="116"/>
    </location>
    <ligand>
        <name>K(+)</name>
        <dbReference type="ChEBI" id="CHEBI:29103"/>
    </ligand>
</feature>
<keyword evidence="8 16" id="KW-0808">Transferase</keyword>
<evidence type="ECO:0000256" key="13">
    <source>
        <dbReference type="ARBA" id="ARBA00022993"/>
    </source>
</evidence>
<keyword evidence="9 16" id="KW-0547">Nucleotide-binding</keyword>
<keyword evidence="12 16" id="KW-0630">Potassium</keyword>
<keyword evidence="11 16" id="KW-0067">ATP-binding</keyword>
<evidence type="ECO:0000256" key="14">
    <source>
        <dbReference type="ARBA" id="ARBA00038036"/>
    </source>
</evidence>
<dbReference type="PANTHER" id="PTHR34265">
    <property type="entry name" value="TYPE III PANTOTHENATE KINASE"/>
    <property type="match status" value="1"/>
</dbReference>
<comment type="subunit">
    <text evidence="5 16">Homodimer.</text>
</comment>
<sequence length="241" mass="25248">MILECDIGNTRCKWRVVDGDQVVERGSFALADGFENLVLTSQPKRVRVASVVEGDNLAGFTRFCAERGFSPELAHSTAESAGVVSAYNEAAKLGVDRWLGAVAGYKRIQGAVLVIDAGTALKADLVSAAGQHLGGYIAPGIALMESSLLAGTDKVRFDRQDYTAGVAFGCATADAVNAGMLAAQVGAVAVAIEEAKRRIPEGFAILLTGGDSVSIYKALGEAHEIEIVPELVLDGLQWLLP</sequence>
<keyword evidence="13 16" id="KW-0173">Coenzyme A biosynthesis</keyword>
<dbReference type="UniPathway" id="UPA00241">
    <property type="reaction ID" value="UER00352"/>
</dbReference>
<dbReference type="InterPro" id="IPR043129">
    <property type="entry name" value="ATPase_NBD"/>
</dbReference>
<evidence type="ECO:0000256" key="16">
    <source>
        <dbReference type="HAMAP-Rule" id="MF_01274"/>
    </source>
</evidence>
<organism evidence="17 18">
    <name type="scientific">Oceanicoccus sagamiensis</name>
    <dbReference type="NCBI Taxonomy" id="716816"/>
    <lineage>
        <taxon>Bacteria</taxon>
        <taxon>Pseudomonadati</taxon>
        <taxon>Pseudomonadota</taxon>
        <taxon>Gammaproteobacteria</taxon>
        <taxon>Cellvibrionales</taxon>
        <taxon>Spongiibacteraceae</taxon>
        <taxon>Oceanicoccus</taxon>
    </lineage>
</organism>
<gene>
    <name evidence="16" type="primary">coaX</name>
    <name evidence="17" type="ORF">BST96_10085</name>
</gene>
<evidence type="ECO:0000256" key="9">
    <source>
        <dbReference type="ARBA" id="ARBA00022741"/>
    </source>
</evidence>
<evidence type="ECO:0000256" key="2">
    <source>
        <dbReference type="ARBA" id="ARBA00001958"/>
    </source>
</evidence>
<evidence type="ECO:0000256" key="7">
    <source>
        <dbReference type="ARBA" id="ARBA00022490"/>
    </source>
</evidence>
<evidence type="ECO:0000256" key="6">
    <source>
        <dbReference type="ARBA" id="ARBA00012102"/>
    </source>
</evidence>
<comment type="function">
    <text evidence="16">Catalyzes the phosphorylation of pantothenate (Pan), the first step in CoA biosynthesis.</text>
</comment>
<evidence type="ECO:0000256" key="8">
    <source>
        <dbReference type="ARBA" id="ARBA00022679"/>
    </source>
</evidence>
<feature type="active site" description="Proton acceptor" evidence="16">
    <location>
        <position position="96"/>
    </location>
</feature>
<dbReference type="GO" id="GO:0015937">
    <property type="term" value="P:coenzyme A biosynthetic process"/>
    <property type="evidence" value="ECO:0007669"/>
    <property type="project" value="UniProtKB-UniRule"/>
</dbReference>
<evidence type="ECO:0000256" key="15">
    <source>
        <dbReference type="ARBA" id="ARBA00040883"/>
    </source>
</evidence>
<feature type="binding site" evidence="16">
    <location>
        <begin position="94"/>
        <end position="97"/>
    </location>
    <ligand>
        <name>substrate</name>
    </ligand>
</feature>
<accession>A0A1X9NBM0</accession>
<protein>
    <recommendedName>
        <fullName evidence="15 16">Type III pantothenate kinase</fullName>
        <ecNumber evidence="6 16">2.7.1.33</ecNumber>
    </recommendedName>
    <alternativeName>
        <fullName evidence="16">PanK-III</fullName>
    </alternativeName>
    <alternativeName>
        <fullName evidence="16">Pantothenic acid kinase</fullName>
    </alternativeName>
</protein>
<evidence type="ECO:0000256" key="11">
    <source>
        <dbReference type="ARBA" id="ARBA00022840"/>
    </source>
</evidence>
<dbReference type="Gene3D" id="3.30.420.40">
    <property type="match status" value="2"/>
</dbReference>
<dbReference type="HAMAP" id="MF_01274">
    <property type="entry name" value="Pantothen_kinase_3"/>
    <property type="match status" value="1"/>
</dbReference>
<dbReference type="OrthoDB" id="9781305at2"/>
<dbReference type="NCBIfam" id="TIGR00671">
    <property type="entry name" value="baf"/>
    <property type="match status" value="1"/>
</dbReference>
<dbReference type="GO" id="GO:0005524">
    <property type="term" value="F:ATP binding"/>
    <property type="evidence" value="ECO:0007669"/>
    <property type="project" value="UniProtKB-UniRule"/>
</dbReference>